<evidence type="ECO:0000313" key="3">
    <source>
        <dbReference type="EMBL" id="BDS10639.1"/>
    </source>
</evidence>
<dbReference type="Pfam" id="PF01928">
    <property type="entry name" value="CYTH"/>
    <property type="match status" value="1"/>
</dbReference>
<dbReference type="InterPro" id="IPR023577">
    <property type="entry name" value="CYTH_domain"/>
</dbReference>
<dbReference type="CDD" id="cd07891">
    <property type="entry name" value="CYTH-like_CthTTM-like_1"/>
    <property type="match status" value="1"/>
</dbReference>
<dbReference type="PROSITE" id="PS51707">
    <property type="entry name" value="CYTH"/>
    <property type="match status" value="1"/>
</dbReference>
<dbReference type="PANTHER" id="PTHR40114:SF1">
    <property type="entry name" value="SLR0698 PROTEIN"/>
    <property type="match status" value="1"/>
</dbReference>
<dbReference type="Proteomes" id="UP001060919">
    <property type="component" value="Chromosome"/>
</dbReference>
<sequence length="157" mass="18208">MGIEIERKYLVNPTLWQLTKPLAVATPIRQGYLSLNPERTVRIRIKNNNAYLTIKGKNEGIKRIEFEYPIPLEEGLDLLPLCEGAIIEKTRYTIAIEGLTWEIDEFEGENLGLIVAEVELQAEHESIRLPVWIKQEVSLDPRYYNANLVQCPFKNWK</sequence>
<dbReference type="Gene3D" id="2.40.320.10">
    <property type="entry name" value="Hypothetical Protein Pfu-838710-001"/>
    <property type="match status" value="1"/>
</dbReference>
<gene>
    <name evidence="3" type="ORF">AsAng_0013480</name>
</gene>
<protein>
    <submittedName>
        <fullName evidence="3">CYTH domain-containing protein</fullName>
    </submittedName>
</protein>
<dbReference type="PANTHER" id="PTHR40114">
    <property type="entry name" value="SLR0698 PROTEIN"/>
    <property type="match status" value="1"/>
</dbReference>
<feature type="domain" description="CYTH" evidence="2">
    <location>
        <begin position="2"/>
        <end position="150"/>
    </location>
</feature>
<dbReference type="InterPro" id="IPR033469">
    <property type="entry name" value="CYTH-like_dom_sf"/>
</dbReference>
<evidence type="ECO:0000256" key="1">
    <source>
        <dbReference type="PIRSR" id="PIRSR016487-1"/>
    </source>
</evidence>
<feature type="active site" description="Proton acceptor" evidence="1">
    <location>
        <position position="32"/>
    </location>
</feature>
<proteinExistence type="predicted"/>
<dbReference type="AlphaFoldDB" id="A0A915YCP1"/>
<organism evidence="3 4">
    <name type="scientific">Aureispira anguillae</name>
    <dbReference type="NCBI Taxonomy" id="2864201"/>
    <lineage>
        <taxon>Bacteria</taxon>
        <taxon>Pseudomonadati</taxon>
        <taxon>Bacteroidota</taxon>
        <taxon>Saprospiria</taxon>
        <taxon>Saprospirales</taxon>
        <taxon>Saprospiraceae</taxon>
        <taxon>Aureispira</taxon>
    </lineage>
</organism>
<accession>A0A915YCP1</accession>
<dbReference type="InterPro" id="IPR012042">
    <property type="entry name" value="NeuTTM/CthTTM-like"/>
</dbReference>
<dbReference type="SMART" id="SM01118">
    <property type="entry name" value="CYTH"/>
    <property type="match status" value="1"/>
</dbReference>
<evidence type="ECO:0000259" key="2">
    <source>
        <dbReference type="PROSITE" id="PS51707"/>
    </source>
</evidence>
<keyword evidence="4" id="KW-1185">Reference proteome</keyword>
<evidence type="ECO:0000313" key="4">
    <source>
        <dbReference type="Proteomes" id="UP001060919"/>
    </source>
</evidence>
<name>A0A915YCP1_9BACT</name>
<dbReference type="PIRSF" id="PIRSF016487">
    <property type="entry name" value="CYTH_UCP016487"/>
    <property type="match status" value="1"/>
</dbReference>
<reference evidence="3" key="1">
    <citation type="submission" date="2022-09" db="EMBL/GenBank/DDBJ databases">
        <title>Aureispira anguillicida sp. nov., isolated from Leptocephalus of Japanese eel Anguilla japonica.</title>
        <authorList>
            <person name="Yuasa K."/>
            <person name="Mekata T."/>
            <person name="Ikunari K."/>
        </authorList>
    </citation>
    <scope>NUCLEOTIDE SEQUENCE</scope>
    <source>
        <strain evidence="3">EL160426</strain>
    </source>
</reference>
<dbReference type="KEGG" id="aup:AsAng_0013480"/>
<dbReference type="EMBL" id="AP026867">
    <property type="protein sequence ID" value="BDS10639.1"/>
    <property type="molecule type" value="Genomic_DNA"/>
</dbReference>
<dbReference type="SUPFAM" id="SSF55154">
    <property type="entry name" value="CYTH-like phosphatases"/>
    <property type="match status" value="1"/>
</dbReference>
<dbReference type="RefSeq" id="WP_264791927.1">
    <property type="nucleotide sequence ID" value="NZ_AP026867.1"/>
</dbReference>